<gene>
    <name evidence="2" type="ORF">AQI94_21230</name>
</gene>
<keyword evidence="1" id="KW-1133">Transmembrane helix</keyword>
<dbReference type="Proteomes" id="UP000053039">
    <property type="component" value="Unassembled WGS sequence"/>
</dbReference>
<name>A0A101N4X7_9ACTN</name>
<evidence type="ECO:0000313" key="2">
    <source>
        <dbReference type="EMBL" id="KUM86584.1"/>
    </source>
</evidence>
<dbReference type="EMBL" id="LMWM01000023">
    <property type="protein sequence ID" value="KUM86584.1"/>
    <property type="molecule type" value="Genomic_DNA"/>
</dbReference>
<protein>
    <submittedName>
        <fullName evidence="2">Uncharacterized protein</fullName>
    </submittedName>
</protein>
<dbReference type="RefSeq" id="WP_031044725.1">
    <property type="nucleotide sequence ID" value="NZ_JBIBHV010000004.1"/>
</dbReference>
<sequence length="190" mass="21101">MTTRTTFEDRLLAELQGEIEQRESAPMPAVRRPLLTGRRLALAAGLCAAAGFAVVAVPGTPAESPAYALERHDDGTVTLTANEQYIDVDDQRELARQLRPNGIEVDVQILRSGYICEGDTVIWSHDREGQRVPIFTFHWARKITLHRGNVLVFVNFNDGADPHRVDVYPTEADVEPCVPVKPTPDRSRSS</sequence>
<accession>A0A101N4X7</accession>
<dbReference type="AlphaFoldDB" id="A0A101N4X7"/>
<dbReference type="OrthoDB" id="4321163at2"/>
<keyword evidence="1" id="KW-0472">Membrane</keyword>
<evidence type="ECO:0000313" key="3">
    <source>
        <dbReference type="Proteomes" id="UP000053039"/>
    </source>
</evidence>
<organism evidence="2 3">
    <name type="scientific">Streptomyces pseudovenezuelae</name>
    <dbReference type="NCBI Taxonomy" id="67350"/>
    <lineage>
        <taxon>Bacteria</taxon>
        <taxon>Bacillati</taxon>
        <taxon>Actinomycetota</taxon>
        <taxon>Actinomycetes</taxon>
        <taxon>Kitasatosporales</taxon>
        <taxon>Streptomycetaceae</taxon>
        <taxon>Streptomyces</taxon>
        <taxon>Streptomyces aurantiacus group</taxon>
    </lineage>
</organism>
<feature type="transmembrane region" description="Helical" evidence="1">
    <location>
        <begin position="40"/>
        <end position="59"/>
    </location>
</feature>
<proteinExistence type="predicted"/>
<reference evidence="2 3" key="1">
    <citation type="submission" date="2015-10" db="EMBL/GenBank/DDBJ databases">
        <title>Draft genome sequence of Streptomyces pseudovenezuelae DSM 40212, type strain for the species Streptomyces pseudovenezuelae.</title>
        <authorList>
            <person name="Ruckert C."/>
            <person name="Winkler A."/>
            <person name="Kalinowski J."/>
            <person name="Kampfer P."/>
            <person name="Glaeser S."/>
        </authorList>
    </citation>
    <scope>NUCLEOTIDE SEQUENCE [LARGE SCALE GENOMIC DNA]</scope>
    <source>
        <strain evidence="2 3">DSM 40212</strain>
    </source>
</reference>
<comment type="caution">
    <text evidence="2">The sequence shown here is derived from an EMBL/GenBank/DDBJ whole genome shotgun (WGS) entry which is preliminary data.</text>
</comment>
<evidence type="ECO:0000256" key="1">
    <source>
        <dbReference type="SAM" id="Phobius"/>
    </source>
</evidence>
<keyword evidence="1" id="KW-0812">Transmembrane</keyword>